<keyword evidence="2" id="KW-1185">Reference proteome</keyword>
<reference evidence="1" key="1">
    <citation type="submission" date="2023-07" db="EMBL/GenBank/DDBJ databases">
        <title>Black Yeasts Isolated from many extreme environments.</title>
        <authorList>
            <person name="Coleine C."/>
            <person name="Stajich J.E."/>
            <person name="Selbmann L."/>
        </authorList>
    </citation>
    <scope>NUCLEOTIDE SEQUENCE</scope>
    <source>
        <strain evidence="1">CCFEE 5714</strain>
    </source>
</reference>
<dbReference type="EMBL" id="JAUTXU010000001">
    <property type="protein sequence ID" value="KAK3725910.1"/>
    <property type="molecule type" value="Genomic_DNA"/>
</dbReference>
<accession>A0ACC3NZU4</accession>
<comment type="caution">
    <text evidence="1">The sequence shown here is derived from an EMBL/GenBank/DDBJ whole genome shotgun (WGS) entry which is preliminary data.</text>
</comment>
<sequence length="624" mass="68513">MDSRRVISFLTGGLITAAFLLAIWYGNRDYASRRRLAAAHESDPGLLKKHSTFESYKTRSGYTYPRIRTFYKRHDKATELPNALPLLVFMHGLGGSAAQFAPLMTSLINIASCLAIDLPGCGLSEFEPGNPGAYTTQSLAELLYAAITRFRDAENGQNVICIGHSMGCSINALLASSTSQLSQLLEGTVVGVIAICPRGALPTPKEATLARRFTMMPTFLFDLLRQFDRRGGLSSASVTRVVGSGADDETRKMQLKYNEQSESGPFLRIMGAGLGPDGLPGKAIWSGIKVPLFLVAGDADGITPALEAENIAFWLKHEHEAEQDDSDNATAPAVPAIAGDTSAAQKQITISKSNADPPRTQSGSVIKDDYTSTKHASTLKTTIFPEPAAHGLLYSSSTVRILSGMIENFLSQHVDEHLSASWQMNALTKSGKWDVKNLKKWQSVDPCSAPIGGVFRAMKTMREVDDSHSPKEFVKRFSHKVIPDGVAAVIDISHETPVYHPQGLVEAGIDYHKFPTVSKEKPKAEEVDEFIKLVDSIREAPNYHSSSAPPTLRPTIGVHCHYGFNRTGFFIVCYLVERESYRLQDAIDAFAEKRPPRGIKHEHFLNELYVRYAVNIERRATITE</sequence>
<evidence type="ECO:0000313" key="1">
    <source>
        <dbReference type="EMBL" id="KAK3725910.1"/>
    </source>
</evidence>
<name>A0ACC3NZU4_9PEZI</name>
<organism evidence="1 2">
    <name type="scientific">Vermiconidia calcicola</name>
    <dbReference type="NCBI Taxonomy" id="1690605"/>
    <lineage>
        <taxon>Eukaryota</taxon>
        <taxon>Fungi</taxon>
        <taxon>Dikarya</taxon>
        <taxon>Ascomycota</taxon>
        <taxon>Pezizomycotina</taxon>
        <taxon>Dothideomycetes</taxon>
        <taxon>Dothideomycetidae</taxon>
        <taxon>Mycosphaerellales</taxon>
        <taxon>Extremaceae</taxon>
        <taxon>Vermiconidia</taxon>
    </lineage>
</organism>
<evidence type="ECO:0000313" key="2">
    <source>
        <dbReference type="Proteomes" id="UP001281147"/>
    </source>
</evidence>
<gene>
    <name evidence="1" type="ORF">LTR37_000058</name>
</gene>
<proteinExistence type="predicted"/>
<dbReference type="Proteomes" id="UP001281147">
    <property type="component" value="Unassembled WGS sequence"/>
</dbReference>
<protein>
    <submittedName>
        <fullName evidence="1">Uncharacterized protein</fullName>
    </submittedName>
</protein>